<keyword evidence="7 12" id="KW-0479">Metal-binding</keyword>
<keyword evidence="8 12" id="KW-0862">Zinc</keyword>
<evidence type="ECO:0000256" key="3">
    <source>
        <dbReference type="ARBA" id="ARBA00004910"/>
    </source>
</evidence>
<dbReference type="InterPro" id="IPR002125">
    <property type="entry name" value="CMP_dCMP_dom"/>
</dbReference>
<comment type="similarity">
    <text evidence="5 12">In the C-terminal section; belongs to the HTP reductase family.</text>
</comment>
<dbReference type="InterPro" id="IPR016192">
    <property type="entry name" value="APOBEC/CMP_deaminase_Zn-bd"/>
</dbReference>
<dbReference type="SUPFAM" id="SSF53927">
    <property type="entry name" value="Cytidine deaminase-like"/>
    <property type="match status" value="1"/>
</dbReference>
<comment type="catalytic activity">
    <reaction evidence="12">
        <text>2,5-diamino-6-hydroxy-4-(5-phosphoribosylamino)-pyrimidine + H2O + H(+) = 5-amino-6-(5-phospho-D-ribosylamino)uracil + NH4(+)</text>
        <dbReference type="Rhea" id="RHEA:21868"/>
        <dbReference type="ChEBI" id="CHEBI:15377"/>
        <dbReference type="ChEBI" id="CHEBI:15378"/>
        <dbReference type="ChEBI" id="CHEBI:28938"/>
        <dbReference type="ChEBI" id="CHEBI:58453"/>
        <dbReference type="ChEBI" id="CHEBI:58614"/>
        <dbReference type="EC" id="3.5.4.26"/>
    </reaction>
</comment>
<dbReference type="GO" id="GO:0008703">
    <property type="term" value="F:5-amino-6-(5-phosphoribosylamino)uracil reductase activity"/>
    <property type="evidence" value="ECO:0007669"/>
    <property type="project" value="UniProtKB-EC"/>
</dbReference>
<name>A0ABT5J9Y8_RHOTP</name>
<keyword evidence="10 12" id="KW-0560">Oxidoreductase</keyword>
<evidence type="ECO:0000259" key="13">
    <source>
        <dbReference type="PROSITE" id="PS51747"/>
    </source>
</evidence>
<dbReference type="Gene3D" id="3.40.430.10">
    <property type="entry name" value="Dihydrofolate Reductase, subunit A"/>
    <property type="match status" value="1"/>
</dbReference>
<dbReference type="Pfam" id="PF00383">
    <property type="entry name" value="dCMP_cyt_deam_1"/>
    <property type="match status" value="1"/>
</dbReference>
<evidence type="ECO:0000256" key="9">
    <source>
        <dbReference type="ARBA" id="ARBA00022857"/>
    </source>
</evidence>
<comment type="pathway">
    <text evidence="2 12">Cofactor biosynthesis; riboflavin biosynthesis; 5-amino-6-(D-ribitylamino)uracil from GTP: step 2/4.</text>
</comment>
<comment type="cofactor">
    <cofactor evidence="12">
        <name>Zn(2+)</name>
        <dbReference type="ChEBI" id="CHEBI:29105"/>
    </cofactor>
    <text evidence="12">Binds 1 zinc ion.</text>
</comment>
<dbReference type="EC" id="3.5.4.26" evidence="12"/>
<evidence type="ECO:0000256" key="12">
    <source>
        <dbReference type="PIRNR" id="PIRNR006769"/>
    </source>
</evidence>
<dbReference type="GO" id="GO:0008835">
    <property type="term" value="F:diaminohydroxyphosphoribosylaminopyrimidine deaminase activity"/>
    <property type="evidence" value="ECO:0007669"/>
    <property type="project" value="UniProtKB-EC"/>
</dbReference>
<dbReference type="InterPro" id="IPR002734">
    <property type="entry name" value="RibDG_C"/>
</dbReference>
<dbReference type="EMBL" id="JAQQLI010000016">
    <property type="protein sequence ID" value="MDC7786480.1"/>
    <property type="molecule type" value="Genomic_DNA"/>
</dbReference>
<evidence type="ECO:0000256" key="7">
    <source>
        <dbReference type="ARBA" id="ARBA00022723"/>
    </source>
</evidence>
<accession>A0ABT5J9Y8</accession>
<keyword evidence="15" id="KW-1185">Reference proteome</keyword>
<evidence type="ECO:0000256" key="4">
    <source>
        <dbReference type="ARBA" id="ARBA00005259"/>
    </source>
</evidence>
<evidence type="ECO:0000256" key="8">
    <source>
        <dbReference type="ARBA" id="ARBA00022833"/>
    </source>
</evidence>
<dbReference type="InterPro" id="IPR050765">
    <property type="entry name" value="Riboflavin_Biosynth_HTPR"/>
</dbReference>
<dbReference type="PROSITE" id="PS51747">
    <property type="entry name" value="CYT_DCMP_DEAMINASES_2"/>
    <property type="match status" value="1"/>
</dbReference>
<dbReference type="SUPFAM" id="SSF53597">
    <property type="entry name" value="Dihydrofolate reductase-like"/>
    <property type="match status" value="1"/>
</dbReference>
<dbReference type="Pfam" id="PF01872">
    <property type="entry name" value="RibD_C"/>
    <property type="match status" value="1"/>
</dbReference>
<evidence type="ECO:0000313" key="15">
    <source>
        <dbReference type="Proteomes" id="UP001165652"/>
    </source>
</evidence>
<dbReference type="NCBIfam" id="TIGR00326">
    <property type="entry name" value="eubact_ribD"/>
    <property type="match status" value="1"/>
</dbReference>
<dbReference type="PIRSF" id="PIRSF006769">
    <property type="entry name" value="RibD"/>
    <property type="match status" value="1"/>
</dbReference>
<proteinExistence type="inferred from homology"/>
<evidence type="ECO:0000256" key="6">
    <source>
        <dbReference type="ARBA" id="ARBA00022619"/>
    </source>
</evidence>
<evidence type="ECO:0000256" key="2">
    <source>
        <dbReference type="ARBA" id="ARBA00004882"/>
    </source>
</evidence>
<comment type="pathway">
    <text evidence="3 12">Cofactor biosynthesis; riboflavin biosynthesis; 5-amino-6-(D-ribitylamino)uracil from GTP: step 3/4.</text>
</comment>
<evidence type="ECO:0000256" key="1">
    <source>
        <dbReference type="ARBA" id="ARBA00002151"/>
    </source>
</evidence>
<evidence type="ECO:0000256" key="10">
    <source>
        <dbReference type="ARBA" id="ARBA00023002"/>
    </source>
</evidence>
<evidence type="ECO:0000256" key="5">
    <source>
        <dbReference type="ARBA" id="ARBA00007417"/>
    </source>
</evidence>
<dbReference type="PANTHER" id="PTHR38011:SF7">
    <property type="entry name" value="2,5-DIAMINO-6-RIBOSYLAMINO-4(3H)-PYRIMIDINONE 5'-PHOSPHATE REDUCTASE"/>
    <property type="match status" value="1"/>
</dbReference>
<protein>
    <recommendedName>
        <fullName evidence="12">Riboflavin biosynthesis protein RibD</fullName>
    </recommendedName>
    <domain>
        <recommendedName>
            <fullName evidence="12">Diaminohydroxyphosphoribosylaminopyrimidine deaminase</fullName>
            <shortName evidence="12">DRAP deaminase</shortName>
            <ecNumber evidence="12">3.5.4.26</ecNumber>
        </recommendedName>
        <alternativeName>
            <fullName evidence="12">Riboflavin-specific deaminase</fullName>
        </alternativeName>
    </domain>
    <domain>
        <recommendedName>
            <fullName evidence="12">5-amino-6-(5-phosphoribosylamino)uracil reductase</fullName>
            <ecNumber evidence="12">1.1.1.193</ecNumber>
        </recommendedName>
        <alternativeName>
            <fullName evidence="12">HTP reductase</fullName>
        </alternativeName>
    </domain>
</protein>
<comment type="function">
    <text evidence="1 12">Converts 2,5-diamino-6-(ribosylamino)-4(3h)-pyrimidinone 5'-phosphate into 5-amino-6-(ribosylamino)-2,4(1h,3h)-pyrimidinedione 5'-phosphate.</text>
</comment>
<dbReference type="InterPro" id="IPR024072">
    <property type="entry name" value="DHFR-like_dom_sf"/>
</dbReference>
<dbReference type="Gene3D" id="3.40.140.10">
    <property type="entry name" value="Cytidine Deaminase, domain 2"/>
    <property type="match status" value="1"/>
</dbReference>
<organism evidence="14 15">
    <name type="scientific">Rhodoplanes tepidamans</name>
    <name type="common">Rhodoplanes cryptolactis</name>
    <dbReference type="NCBI Taxonomy" id="200616"/>
    <lineage>
        <taxon>Bacteria</taxon>
        <taxon>Pseudomonadati</taxon>
        <taxon>Pseudomonadota</taxon>
        <taxon>Alphaproteobacteria</taxon>
        <taxon>Hyphomicrobiales</taxon>
        <taxon>Nitrobacteraceae</taxon>
        <taxon>Rhodoplanes</taxon>
    </lineage>
</organism>
<dbReference type="RefSeq" id="WP_272777350.1">
    <property type="nucleotide sequence ID" value="NZ_JAQQLI010000016.1"/>
</dbReference>
<dbReference type="PANTHER" id="PTHR38011">
    <property type="entry name" value="DIHYDROFOLATE REDUCTASE FAMILY PROTEIN (AFU_ORTHOLOGUE AFUA_8G06820)"/>
    <property type="match status" value="1"/>
</dbReference>
<dbReference type="EC" id="1.1.1.193" evidence="12"/>
<dbReference type="InterPro" id="IPR004794">
    <property type="entry name" value="Eubact_RibD"/>
</dbReference>
<feature type="domain" description="CMP/dCMP-type deaminase" evidence="13">
    <location>
        <begin position="1"/>
        <end position="121"/>
    </location>
</feature>
<dbReference type="CDD" id="cd01284">
    <property type="entry name" value="Riboflavin_deaminase-reductase"/>
    <property type="match status" value="1"/>
</dbReference>
<evidence type="ECO:0000256" key="11">
    <source>
        <dbReference type="ARBA" id="ARBA00023268"/>
    </source>
</evidence>
<keyword evidence="6 12" id="KW-0686">Riboflavin biosynthesis</keyword>
<comment type="similarity">
    <text evidence="4 12">In the N-terminal section; belongs to the cytidine and deoxycytidylate deaminase family.</text>
</comment>
<dbReference type="InterPro" id="IPR016193">
    <property type="entry name" value="Cytidine_deaminase-like"/>
</dbReference>
<keyword evidence="11" id="KW-0511">Multifunctional enzyme</keyword>
<keyword evidence="9 12" id="KW-0521">NADP</keyword>
<comment type="caution">
    <text evidence="14">The sequence shown here is derived from an EMBL/GenBank/DDBJ whole genome shotgun (WGS) entry which is preliminary data.</text>
</comment>
<keyword evidence="12 14" id="KW-0378">Hydrolase</keyword>
<dbReference type="PROSITE" id="PS00903">
    <property type="entry name" value="CYT_DCMP_DEAMINASES_1"/>
    <property type="match status" value="1"/>
</dbReference>
<reference evidence="14" key="2">
    <citation type="submission" date="2023-02" db="EMBL/GenBank/DDBJ databases">
        <authorList>
            <person name="Rayyan A."/>
            <person name="Meyer T."/>
            <person name="Kyndt J.A."/>
        </authorList>
    </citation>
    <scope>NUCLEOTIDE SEQUENCE</scope>
    <source>
        <strain evidence="14">DSM 9987</strain>
    </source>
</reference>
<gene>
    <name evidence="14" type="primary">ribD</name>
    <name evidence="14" type="ORF">PQJ73_12380</name>
</gene>
<comment type="catalytic activity">
    <reaction evidence="12">
        <text>5-amino-6-(5-phospho-D-ribitylamino)uracil + NADP(+) = 5-amino-6-(5-phospho-D-ribosylamino)uracil + NADPH + H(+)</text>
        <dbReference type="Rhea" id="RHEA:17845"/>
        <dbReference type="ChEBI" id="CHEBI:15378"/>
        <dbReference type="ChEBI" id="CHEBI:57783"/>
        <dbReference type="ChEBI" id="CHEBI:58349"/>
        <dbReference type="ChEBI" id="CHEBI:58421"/>
        <dbReference type="ChEBI" id="CHEBI:58453"/>
        <dbReference type="EC" id="1.1.1.193"/>
    </reaction>
</comment>
<evidence type="ECO:0000313" key="14">
    <source>
        <dbReference type="EMBL" id="MDC7786480.1"/>
    </source>
</evidence>
<reference evidence="14" key="1">
    <citation type="journal article" date="2023" name="Microbiol Resour">
        <title>Genome Sequences of Rhodoplanes serenus and Two Thermotolerant Strains, Rhodoplanes tepidamans and 'Rhodoplanes cryptolactis,' Further Refine the Genus.</title>
        <authorList>
            <person name="Rayyan A.A."/>
            <person name="Kyndt J.A."/>
        </authorList>
    </citation>
    <scope>NUCLEOTIDE SEQUENCE</scope>
    <source>
        <strain evidence="14">DSM 9987</strain>
    </source>
</reference>
<sequence>MALALALGRRGLGNTWPNPAVGAVVVRFDGGTPRIVGRGWTQPGGRPHAETEALKRAGGAARGATLYVTLEPCSHHGKTPPCVDAIRAAGIARVVSAIEDPDTRVAGRGHAILRAAGLVVDVGVGADAAREAHAGHVRRILDGRPHVTLKMALSADGKVALAGRRPVAITAEAANARVHMMRAMHDAILVGIGTALSDDPLLTCRLPGLAHRSPVRVVVDAGLRLPAAARLVRTAGETPLWIVTRPDAPAEAAARLRAAGAHLIHVAPAAGGPGVDPDAALRALGALGVTRLLVEGGPTVAAVLVRADLVDAAVLLTGERPIGPDGLDPLEGLPLAALTGGPALALRATARLGPDRIDTYGRAAPA</sequence>
<dbReference type="Proteomes" id="UP001165652">
    <property type="component" value="Unassembled WGS sequence"/>
</dbReference>